<evidence type="ECO:0000256" key="1">
    <source>
        <dbReference type="SAM" id="Phobius"/>
    </source>
</evidence>
<evidence type="ECO:0000313" key="2">
    <source>
        <dbReference type="EMBL" id="QDU35441.1"/>
    </source>
</evidence>
<evidence type="ECO:0008006" key="4">
    <source>
        <dbReference type="Google" id="ProtNLM"/>
    </source>
</evidence>
<feature type="transmembrane region" description="Helical" evidence="1">
    <location>
        <begin position="43"/>
        <end position="64"/>
    </location>
</feature>
<protein>
    <recommendedName>
        <fullName evidence="4">DUF4440 domain-containing protein</fullName>
    </recommendedName>
</protein>
<keyword evidence="3" id="KW-1185">Reference proteome</keyword>
<organism evidence="2 3">
    <name type="scientific">Poriferisphaera corsica</name>
    <dbReference type="NCBI Taxonomy" id="2528020"/>
    <lineage>
        <taxon>Bacteria</taxon>
        <taxon>Pseudomonadati</taxon>
        <taxon>Planctomycetota</taxon>
        <taxon>Phycisphaerae</taxon>
        <taxon>Phycisphaerales</taxon>
        <taxon>Phycisphaeraceae</taxon>
        <taxon>Poriferisphaera</taxon>
    </lineage>
</organism>
<dbReference type="RefSeq" id="WP_145080805.1">
    <property type="nucleotide sequence ID" value="NZ_CP036425.1"/>
</dbReference>
<accession>A0A517YYY5</accession>
<evidence type="ECO:0000313" key="3">
    <source>
        <dbReference type="Proteomes" id="UP000317369"/>
    </source>
</evidence>
<sequence length="199" mass="22477">MLTTLSVTVKTMFLENPWPLAASMGVCGFAFLVMASRQGNKRYLSTGITAFILAAITITMAYVVTTPREIILNNTRLLVAATSPLEMKQVDHYIDPYAVLYGPNKTAWLTYDQIQNILPTVVSKHSIKEQSIRLLNAQETNDNTVVAWFGLSSKIAQGFPVRTDWQLVWTRLPDNQWKVIEIHFLKFQGKSPTDGIWNQ</sequence>
<feature type="transmembrane region" description="Helical" evidence="1">
    <location>
        <begin position="20"/>
        <end position="36"/>
    </location>
</feature>
<proteinExistence type="predicted"/>
<keyword evidence="1" id="KW-1133">Transmembrane helix</keyword>
<reference evidence="2 3" key="1">
    <citation type="submission" date="2019-02" db="EMBL/GenBank/DDBJ databases">
        <title>Deep-cultivation of Planctomycetes and their phenomic and genomic characterization uncovers novel biology.</title>
        <authorList>
            <person name="Wiegand S."/>
            <person name="Jogler M."/>
            <person name="Boedeker C."/>
            <person name="Pinto D."/>
            <person name="Vollmers J."/>
            <person name="Rivas-Marin E."/>
            <person name="Kohn T."/>
            <person name="Peeters S.H."/>
            <person name="Heuer A."/>
            <person name="Rast P."/>
            <person name="Oberbeckmann S."/>
            <person name="Bunk B."/>
            <person name="Jeske O."/>
            <person name="Meyerdierks A."/>
            <person name="Storesund J.E."/>
            <person name="Kallscheuer N."/>
            <person name="Luecker S."/>
            <person name="Lage O.M."/>
            <person name="Pohl T."/>
            <person name="Merkel B.J."/>
            <person name="Hornburger P."/>
            <person name="Mueller R.-W."/>
            <person name="Bruemmer F."/>
            <person name="Labrenz M."/>
            <person name="Spormann A.M."/>
            <person name="Op den Camp H."/>
            <person name="Overmann J."/>
            <person name="Amann R."/>
            <person name="Jetten M.S.M."/>
            <person name="Mascher T."/>
            <person name="Medema M.H."/>
            <person name="Devos D.P."/>
            <person name="Kaster A.-K."/>
            <person name="Ovreas L."/>
            <person name="Rohde M."/>
            <person name="Galperin M.Y."/>
            <person name="Jogler C."/>
        </authorList>
    </citation>
    <scope>NUCLEOTIDE SEQUENCE [LARGE SCALE GENOMIC DNA]</scope>
    <source>
        <strain evidence="2 3">KS4</strain>
    </source>
</reference>
<keyword evidence="1" id="KW-0472">Membrane</keyword>
<name>A0A517YYY5_9BACT</name>
<dbReference type="KEGG" id="pcor:KS4_35220"/>
<dbReference type="AlphaFoldDB" id="A0A517YYY5"/>
<dbReference type="Proteomes" id="UP000317369">
    <property type="component" value="Chromosome"/>
</dbReference>
<gene>
    <name evidence="2" type="ORF">KS4_35220</name>
</gene>
<keyword evidence="1" id="KW-0812">Transmembrane</keyword>
<dbReference type="EMBL" id="CP036425">
    <property type="protein sequence ID" value="QDU35441.1"/>
    <property type="molecule type" value="Genomic_DNA"/>
</dbReference>